<evidence type="ECO:0000259" key="2">
    <source>
        <dbReference type="PROSITE" id="PS50011"/>
    </source>
</evidence>
<feature type="region of interest" description="Disordered" evidence="1">
    <location>
        <begin position="662"/>
        <end position="698"/>
    </location>
</feature>
<feature type="compositionally biased region" description="Polar residues" evidence="1">
    <location>
        <begin position="1013"/>
        <end position="1024"/>
    </location>
</feature>
<feature type="compositionally biased region" description="Polar residues" evidence="1">
    <location>
        <begin position="512"/>
        <end position="533"/>
    </location>
</feature>
<feature type="compositionally biased region" description="Polar residues" evidence="1">
    <location>
        <begin position="1052"/>
        <end position="1076"/>
    </location>
</feature>
<dbReference type="GO" id="GO:0004674">
    <property type="term" value="F:protein serine/threonine kinase activity"/>
    <property type="evidence" value="ECO:0007669"/>
    <property type="project" value="InterPro"/>
</dbReference>
<dbReference type="EMBL" id="BPWL01000001">
    <property type="protein sequence ID" value="GJJ06372.1"/>
    <property type="molecule type" value="Genomic_DNA"/>
</dbReference>
<dbReference type="InterPro" id="IPR045269">
    <property type="entry name" value="Atg1-like"/>
</dbReference>
<feature type="region of interest" description="Disordered" evidence="1">
    <location>
        <begin position="582"/>
        <end position="643"/>
    </location>
</feature>
<feature type="region of interest" description="Disordered" evidence="1">
    <location>
        <begin position="459"/>
        <end position="538"/>
    </location>
</feature>
<dbReference type="SUPFAM" id="SSF56112">
    <property type="entry name" value="Protein kinase-like (PK-like)"/>
    <property type="match status" value="1"/>
</dbReference>
<dbReference type="Gene3D" id="1.10.510.10">
    <property type="entry name" value="Transferase(Phosphotransferase) domain 1"/>
    <property type="match status" value="1"/>
</dbReference>
<feature type="region of interest" description="Disordered" evidence="1">
    <location>
        <begin position="843"/>
        <end position="966"/>
    </location>
</feature>
<dbReference type="PROSITE" id="PS00108">
    <property type="entry name" value="PROTEIN_KINASE_ST"/>
    <property type="match status" value="1"/>
</dbReference>
<feature type="region of interest" description="Disordered" evidence="1">
    <location>
        <begin position="994"/>
        <end position="1091"/>
    </location>
</feature>
<reference evidence="3" key="1">
    <citation type="submission" date="2021-10" db="EMBL/GenBank/DDBJ databases">
        <title>De novo Genome Assembly of Clathrus columnatus (Basidiomycota, Fungi) Using Illumina and Nanopore Sequence Data.</title>
        <authorList>
            <person name="Ogiso-Tanaka E."/>
            <person name="Itagaki H."/>
            <person name="Hosoya T."/>
            <person name="Hosaka K."/>
        </authorList>
    </citation>
    <scope>NUCLEOTIDE SEQUENCE</scope>
    <source>
        <strain evidence="3">MO-923</strain>
    </source>
</reference>
<feature type="compositionally biased region" description="Low complexity" evidence="1">
    <location>
        <begin position="462"/>
        <end position="476"/>
    </location>
</feature>
<feature type="compositionally biased region" description="Polar residues" evidence="1">
    <location>
        <begin position="775"/>
        <end position="797"/>
    </location>
</feature>
<gene>
    <name evidence="3" type="ORF">Clacol_000563</name>
</gene>
<dbReference type="InterPro" id="IPR011009">
    <property type="entry name" value="Kinase-like_dom_sf"/>
</dbReference>
<feature type="compositionally biased region" description="Polar residues" evidence="1">
    <location>
        <begin position="880"/>
        <end position="892"/>
    </location>
</feature>
<feature type="compositionally biased region" description="Polar residues" evidence="1">
    <location>
        <begin position="629"/>
        <end position="643"/>
    </location>
</feature>
<feature type="compositionally biased region" description="Low complexity" evidence="1">
    <location>
        <begin position="994"/>
        <end position="1007"/>
    </location>
</feature>
<feature type="region of interest" description="Disordered" evidence="1">
    <location>
        <begin position="1105"/>
        <end position="1184"/>
    </location>
</feature>
<dbReference type="PROSITE" id="PS50011">
    <property type="entry name" value="PROTEIN_KINASE_DOM"/>
    <property type="match status" value="1"/>
</dbReference>
<feature type="region of interest" description="Disordered" evidence="1">
    <location>
        <begin position="775"/>
        <end position="806"/>
    </location>
</feature>
<feature type="compositionally biased region" description="Basic residues" evidence="1">
    <location>
        <begin position="613"/>
        <end position="624"/>
    </location>
</feature>
<dbReference type="InterPro" id="IPR000719">
    <property type="entry name" value="Prot_kinase_dom"/>
</dbReference>
<comment type="caution">
    <text evidence="3">The sequence shown here is derived from an EMBL/GenBank/DDBJ whole genome shotgun (WGS) entry which is preliminary data.</text>
</comment>
<dbReference type="InterPro" id="IPR008271">
    <property type="entry name" value="Ser/Thr_kinase_AS"/>
</dbReference>
<feature type="region of interest" description="Disordered" evidence="1">
    <location>
        <begin position="1"/>
        <end position="40"/>
    </location>
</feature>
<dbReference type="Proteomes" id="UP001050691">
    <property type="component" value="Unassembled WGS sequence"/>
</dbReference>
<proteinExistence type="predicted"/>
<evidence type="ECO:0000256" key="1">
    <source>
        <dbReference type="SAM" id="MobiDB-lite"/>
    </source>
</evidence>
<evidence type="ECO:0000313" key="4">
    <source>
        <dbReference type="Proteomes" id="UP001050691"/>
    </source>
</evidence>
<dbReference type="Pfam" id="PF00069">
    <property type="entry name" value="Pkinase"/>
    <property type="match status" value="1"/>
</dbReference>
<feature type="domain" description="Protein kinase" evidence="2">
    <location>
        <begin position="103"/>
        <end position="451"/>
    </location>
</feature>
<feature type="compositionally biased region" description="Low complexity" evidence="1">
    <location>
        <begin position="935"/>
        <end position="966"/>
    </location>
</feature>
<feature type="compositionally biased region" description="Basic and acidic residues" evidence="1">
    <location>
        <begin position="901"/>
        <end position="913"/>
    </location>
</feature>
<dbReference type="Gene3D" id="3.30.200.20">
    <property type="entry name" value="Phosphorylase Kinase, domain 1"/>
    <property type="match status" value="1"/>
</dbReference>
<keyword evidence="4" id="KW-1185">Reference proteome</keyword>
<feature type="compositionally biased region" description="Polar residues" evidence="1">
    <location>
        <begin position="1137"/>
        <end position="1161"/>
    </location>
</feature>
<organism evidence="3 4">
    <name type="scientific">Clathrus columnatus</name>
    <dbReference type="NCBI Taxonomy" id="1419009"/>
    <lineage>
        <taxon>Eukaryota</taxon>
        <taxon>Fungi</taxon>
        <taxon>Dikarya</taxon>
        <taxon>Basidiomycota</taxon>
        <taxon>Agaricomycotina</taxon>
        <taxon>Agaricomycetes</taxon>
        <taxon>Phallomycetidae</taxon>
        <taxon>Phallales</taxon>
        <taxon>Clathraceae</taxon>
        <taxon>Clathrus</taxon>
    </lineage>
</organism>
<evidence type="ECO:0000313" key="3">
    <source>
        <dbReference type="EMBL" id="GJJ06372.1"/>
    </source>
</evidence>
<feature type="compositionally biased region" description="Basic and acidic residues" evidence="1">
    <location>
        <begin position="1166"/>
        <end position="1175"/>
    </location>
</feature>
<sequence length="1199" mass="130089">MLSSPAAQSPPTFPSAPVQIPSTPPIRTPSRPIPRSPYALSSPQRLSRIDSLDQQFTPSSPSVQDVLNEHDWIGPGLFLQGEQIRVVPIPSASLPSNPPAERFEVVRKLGSGSYAVVYLVREILSTARSQSRSEEPPLVGDLDFELDFPTPSKVSYGREFAIKCLSKANLEPESLEAQLFEATIHQSIPIHPNIVTLYRTLETDSFLLLLLECVPGEDLFYFLEQARDHFADEQIDVFSEHCPSVTPPTPSLLSSLHPSQLLSHTRLRLIASMFSQMCDAVASCHRVFVFHRDIKPENFIVTDGYIETPDGRRERKVVVKLTDFGLATNELESADMGCGSAPYMSYECRNNCAPTYSTRAADVWSLGIVLINMLYHHNPWSDTTAGACPSFEYFRAQPINFFMQRFTGMTREVAEFLANRVFCIFEDTPGGEAQRATAEEFGLWVKGLPSMFASAPKTGIHSGPSAGIKSSSRSSSNATTVNPLTAPPHPVRSIFTPNPVVASPRLKRPSSRPVSSHGQDSIPATPSRTSSVKGRTLPFLGMSNNLDNVFESTGHEEEVEVRDRVYLFSELKSRQEVYLEIEGEADPDHDVDVDADQDVDQDQDTFSRTSTSTRRRKRGARKGKAQQAALRSSSSFDRPVTVNSSRDLADDLANASQDLAREISKTSKSSRKTVSSTKTKSSIESVSSPSQPVKKPSKWKDLLKMSTADAMAMALNAPPPVPFLPPTPASKSNVAARPVVQGFNTTQALHNLPNYNPQPHYQRQRGGANLTTIKVPNASSDSLGGKKNANSASGNTAKTDHGQIPSATARNVSSLIMGLSAGGSQTHSSDTYKDFITYPDNHHREAGEWPRGRKGRSGSPSSSPWRDRSRSNLNLNNSSALPPTTSKTTQFERANKVPLALEDKGPERNDRATSPHSARRGRLGAPQPSNPPPTETRSSTSTNWRSSISSTATSHSNAGSGTTNTSSSSLFSFGNNTYTKFSNSSVSVRSVSTVATSVSGGPSVGTGKDNRKFSYNTSNSNGSNLGVAPEGSSTDSHLSTYASPEITKAGVDSNSSSHVVQENTTAQFPVLSTKSGNGKKSKPTLPPPANIKILNGVPWELGELPRGWDPRPEEHVFSPPPSKYTKKQARAAATTASLDTINERPTTIHQNGHPNGSTSDLNDADPTDRERDGPKKVQKGQINSLAKMLFTLKASRGSH</sequence>
<feature type="compositionally biased region" description="Polar residues" evidence="1">
    <location>
        <begin position="1"/>
        <end position="10"/>
    </location>
</feature>
<accession>A0AAV4ZZ19</accession>
<dbReference type="AlphaFoldDB" id="A0AAV4ZZ19"/>
<feature type="compositionally biased region" description="Acidic residues" evidence="1">
    <location>
        <begin position="593"/>
        <end position="603"/>
    </location>
</feature>
<dbReference type="GO" id="GO:0005737">
    <property type="term" value="C:cytoplasm"/>
    <property type="evidence" value="ECO:0007669"/>
    <property type="project" value="TreeGrafter"/>
</dbReference>
<feature type="compositionally biased region" description="Low complexity" evidence="1">
    <location>
        <begin position="672"/>
        <end position="694"/>
    </location>
</feature>
<protein>
    <recommendedName>
        <fullName evidence="2">Protein kinase domain-containing protein</fullName>
    </recommendedName>
</protein>
<feature type="compositionally biased region" description="Pro residues" evidence="1">
    <location>
        <begin position="22"/>
        <end position="35"/>
    </location>
</feature>
<dbReference type="SMART" id="SM00220">
    <property type="entry name" value="S_TKc"/>
    <property type="match status" value="1"/>
</dbReference>
<feature type="compositionally biased region" description="Basic and acidic residues" evidence="1">
    <location>
        <begin position="1106"/>
        <end position="1116"/>
    </location>
</feature>
<name>A0AAV4ZZ19_9AGAM</name>
<feature type="compositionally biased region" description="Polar residues" evidence="1">
    <location>
        <begin position="1031"/>
        <end position="1042"/>
    </location>
</feature>
<dbReference type="PANTHER" id="PTHR24348">
    <property type="entry name" value="SERINE/THREONINE-PROTEIN KINASE UNC-51-RELATED"/>
    <property type="match status" value="1"/>
</dbReference>
<dbReference type="GO" id="GO:0010506">
    <property type="term" value="P:regulation of autophagy"/>
    <property type="evidence" value="ECO:0007669"/>
    <property type="project" value="InterPro"/>
</dbReference>
<dbReference type="PANTHER" id="PTHR24348:SF68">
    <property type="entry name" value="SERINE_THREONINE-PROTEIN KINASE ATG1C"/>
    <property type="match status" value="1"/>
</dbReference>
<dbReference type="GO" id="GO:0005524">
    <property type="term" value="F:ATP binding"/>
    <property type="evidence" value="ECO:0007669"/>
    <property type="project" value="InterPro"/>
</dbReference>